<dbReference type="InterPro" id="IPR021215">
    <property type="entry name" value="DUF2752"/>
</dbReference>
<dbReference type="RefSeq" id="WP_179645149.1">
    <property type="nucleotide sequence ID" value="NZ_BAAAYY010000046.1"/>
</dbReference>
<dbReference type="EMBL" id="JACCCC010000001">
    <property type="protein sequence ID" value="NYE49500.1"/>
    <property type="molecule type" value="Genomic_DNA"/>
</dbReference>
<proteinExistence type="predicted"/>
<keyword evidence="1" id="KW-0472">Membrane</keyword>
<reference evidence="2 3" key="1">
    <citation type="submission" date="2020-07" db="EMBL/GenBank/DDBJ databases">
        <title>Sequencing the genomes of 1000 actinobacteria strains.</title>
        <authorList>
            <person name="Klenk H.-P."/>
        </authorList>
    </citation>
    <scope>NUCLEOTIDE SEQUENCE [LARGE SCALE GENOMIC DNA]</scope>
    <source>
        <strain evidence="2 3">CXB654</strain>
    </source>
</reference>
<evidence type="ECO:0000313" key="3">
    <source>
        <dbReference type="Proteomes" id="UP000589036"/>
    </source>
</evidence>
<keyword evidence="1" id="KW-1133">Transmembrane helix</keyword>
<feature type="transmembrane region" description="Helical" evidence="1">
    <location>
        <begin position="20"/>
        <end position="40"/>
    </location>
</feature>
<protein>
    <recommendedName>
        <fullName evidence="4">DUF2752 domain-containing protein</fullName>
    </recommendedName>
</protein>
<dbReference type="Proteomes" id="UP000589036">
    <property type="component" value="Unassembled WGS sequence"/>
</dbReference>
<keyword evidence="1" id="KW-0812">Transmembrane</keyword>
<feature type="transmembrane region" description="Helical" evidence="1">
    <location>
        <begin position="146"/>
        <end position="167"/>
    </location>
</feature>
<evidence type="ECO:0000256" key="1">
    <source>
        <dbReference type="SAM" id="Phobius"/>
    </source>
</evidence>
<accession>A0A852U6G0</accession>
<sequence>MAVWRASVELRIEARDRHRWLAVAAFGGLVVGALMAVFGLPPVDVHGLLHYAGIMDPACGGTRSVWAAMQGDWALSWRYNPVGIPLVVGAAATLVRFAVGLATGRWLNARVRSWPAVAVTGGVLFVLLGVNQQFHADLLRTPAQEFSPIGPILNAAPALALGAWIAIRRRRTANRIDRPREAGS</sequence>
<keyword evidence="3" id="KW-1185">Reference proteome</keyword>
<evidence type="ECO:0000313" key="2">
    <source>
        <dbReference type="EMBL" id="NYE49500.1"/>
    </source>
</evidence>
<feature type="transmembrane region" description="Helical" evidence="1">
    <location>
        <begin position="114"/>
        <end position="134"/>
    </location>
</feature>
<dbReference type="AlphaFoldDB" id="A0A852U6G0"/>
<name>A0A852U6G0_9ACTN</name>
<comment type="caution">
    <text evidence="2">The sequence shown here is derived from an EMBL/GenBank/DDBJ whole genome shotgun (WGS) entry which is preliminary data.</text>
</comment>
<dbReference type="Pfam" id="PF10825">
    <property type="entry name" value="DUF2752"/>
    <property type="match status" value="1"/>
</dbReference>
<gene>
    <name evidence="2" type="ORF">HDA32_004620</name>
</gene>
<organism evidence="2 3">
    <name type="scientific">Spinactinospora alkalitolerans</name>
    <dbReference type="NCBI Taxonomy" id="687207"/>
    <lineage>
        <taxon>Bacteria</taxon>
        <taxon>Bacillati</taxon>
        <taxon>Actinomycetota</taxon>
        <taxon>Actinomycetes</taxon>
        <taxon>Streptosporangiales</taxon>
        <taxon>Nocardiopsidaceae</taxon>
        <taxon>Spinactinospora</taxon>
    </lineage>
</organism>
<evidence type="ECO:0008006" key="4">
    <source>
        <dbReference type="Google" id="ProtNLM"/>
    </source>
</evidence>
<feature type="transmembrane region" description="Helical" evidence="1">
    <location>
        <begin position="82"/>
        <end position="102"/>
    </location>
</feature>